<proteinExistence type="predicted"/>
<organism evidence="2 3">
    <name type="scientific">Actinomyces gaoshouyii</name>
    <dbReference type="NCBI Taxonomy" id="1960083"/>
    <lineage>
        <taxon>Bacteria</taxon>
        <taxon>Bacillati</taxon>
        <taxon>Actinomycetota</taxon>
        <taxon>Actinomycetes</taxon>
        <taxon>Actinomycetales</taxon>
        <taxon>Actinomycetaceae</taxon>
        <taxon>Actinomyces</taxon>
    </lineage>
</organism>
<comment type="caution">
    <text evidence="2">The sequence shown here is derived from an EMBL/GenBank/DDBJ whole genome shotgun (WGS) entry which is preliminary data.</text>
</comment>
<dbReference type="EMBL" id="BMNJ01000002">
    <property type="protein sequence ID" value="GGO96970.1"/>
    <property type="molecule type" value="Genomic_DNA"/>
</dbReference>
<reference evidence="2" key="2">
    <citation type="submission" date="2020-09" db="EMBL/GenBank/DDBJ databases">
        <authorList>
            <person name="Sun Q."/>
            <person name="Zhou Y."/>
        </authorList>
    </citation>
    <scope>NUCLEOTIDE SEQUENCE</scope>
    <source>
        <strain evidence="2">CGMCC 4.7372</strain>
    </source>
</reference>
<evidence type="ECO:0000313" key="2">
    <source>
        <dbReference type="EMBL" id="GGO96970.1"/>
    </source>
</evidence>
<evidence type="ECO:0000256" key="1">
    <source>
        <dbReference type="SAM" id="MobiDB-lite"/>
    </source>
</evidence>
<evidence type="ECO:0000313" key="3">
    <source>
        <dbReference type="Proteomes" id="UP000614239"/>
    </source>
</evidence>
<dbReference type="AlphaFoldDB" id="A0A8H9H801"/>
<sequence>MSYELRQAWDWCGEGGTAMGGSSVTDRADEEAKRRAFRIAEDSGFDLSSVTRTFYLRNYQGQRDPSQARPPGAQRGFARGPGGVGADPRFWRGALRRA</sequence>
<name>A0A8H9H801_9ACTO</name>
<dbReference type="Proteomes" id="UP000614239">
    <property type="component" value="Unassembled WGS sequence"/>
</dbReference>
<keyword evidence="3" id="KW-1185">Reference proteome</keyword>
<protein>
    <submittedName>
        <fullName evidence="2">Uncharacterized protein</fullName>
    </submittedName>
</protein>
<reference evidence="2" key="1">
    <citation type="journal article" date="2014" name="Int. J. Syst. Evol. Microbiol.">
        <title>Complete genome sequence of Corynebacterium casei LMG S-19264T (=DSM 44701T), isolated from a smear-ripened cheese.</title>
        <authorList>
            <consortium name="US DOE Joint Genome Institute (JGI-PGF)"/>
            <person name="Walter F."/>
            <person name="Albersmeier A."/>
            <person name="Kalinowski J."/>
            <person name="Ruckert C."/>
        </authorList>
    </citation>
    <scope>NUCLEOTIDE SEQUENCE</scope>
    <source>
        <strain evidence="2">CGMCC 4.7372</strain>
    </source>
</reference>
<gene>
    <name evidence="2" type="ORF">GCM10011612_08450</name>
</gene>
<accession>A0A8H9H801</accession>
<feature type="region of interest" description="Disordered" evidence="1">
    <location>
        <begin position="59"/>
        <end position="98"/>
    </location>
</feature>